<dbReference type="PANTHER" id="PTHR10772">
    <property type="entry name" value="10 KDA HEAT SHOCK PROTEIN"/>
    <property type="match status" value="1"/>
</dbReference>
<name>A0ABQ6JJP3_9ACTN</name>
<dbReference type="PANTHER" id="PTHR10772:SF58">
    <property type="entry name" value="CO-CHAPERONIN GROES"/>
    <property type="match status" value="1"/>
</dbReference>
<evidence type="ECO:0000256" key="3">
    <source>
        <dbReference type="HAMAP-Rule" id="MF_00580"/>
    </source>
</evidence>
<dbReference type="NCBIfam" id="NF001531">
    <property type="entry name" value="PRK00364.2-2"/>
    <property type="match status" value="1"/>
</dbReference>
<comment type="subcellular location">
    <subcellularLocation>
        <location evidence="3">Cytoplasm</location>
    </subcellularLocation>
</comment>
<organism evidence="6 7">
    <name type="scientific">Angustibacter aerolatus</name>
    <dbReference type="NCBI Taxonomy" id="1162965"/>
    <lineage>
        <taxon>Bacteria</taxon>
        <taxon>Bacillati</taxon>
        <taxon>Actinomycetota</taxon>
        <taxon>Actinomycetes</taxon>
        <taxon>Kineosporiales</taxon>
        <taxon>Kineosporiaceae</taxon>
    </lineage>
</organism>
<dbReference type="InterPro" id="IPR020818">
    <property type="entry name" value="Chaperonin_GroES"/>
</dbReference>
<evidence type="ECO:0000256" key="5">
    <source>
        <dbReference type="SAM" id="MobiDB-lite"/>
    </source>
</evidence>
<comment type="function">
    <text evidence="3 4">Together with the chaperonin GroEL, plays an essential role in assisting protein folding. The GroEL-GroES system forms a nano-cage that allows encapsulation of the non-native substrate proteins and provides a physical environment optimized to promote and accelerate protein folding. GroES binds to the apical surface of the GroEL ring, thereby capping the opening of the GroEL channel.</text>
</comment>
<evidence type="ECO:0000256" key="4">
    <source>
        <dbReference type="RuleBase" id="RU000535"/>
    </source>
</evidence>
<feature type="compositionally biased region" description="Low complexity" evidence="5">
    <location>
        <begin position="121"/>
        <end position="132"/>
    </location>
</feature>
<dbReference type="SUPFAM" id="SSF50129">
    <property type="entry name" value="GroES-like"/>
    <property type="match status" value="1"/>
</dbReference>
<dbReference type="PROSITE" id="PS00681">
    <property type="entry name" value="CHAPERONINS_CPN10"/>
    <property type="match status" value="1"/>
</dbReference>
<protein>
    <recommendedName>
        <fullName evidence="3">Co-chaperonin GroES</fullName>
    </recommendedName>
    <alternativeName>
        <fullName evidence="3">10 kDa chaperonin</fullName>
    </alternativeName>
    <alternativeName>
        <fullName evidence="3">Chaperonin-10</fullName>
        <shortName evidence="3">Cpn10</shortName>
    </alternativeName>
</protein>
<comment type="similarity">
    <text evidence="1 3 4">Belongs to the GroES chaperonin family.</text>
</comment>
<dbReference type="Proteomes" id="UP001157017">
    <property type="component" value="Unassembled WGS sequence"/>
</dbReference>
<dbReference type="HAMAP" id="MF_00580">
    <property type="entry name" value="CH10"/>
    <property type="match status" value="1"/>
</dbReference>
<evidence type="ECO:0000313" key="6">
    <source>
        <dbReference type="EMBL" id="GMA88109.1"/>
    </source>
</evidence>
<proteinExistence type="inferred from homology"/>
<keyword evidence="2 3" id="KW-0143">Chaperone</keyword>
<dbReference type="CDD" id="cd00320">
    <property type="entry name" value="cpn10"/>
    <property type="match status" value="1"/>
</dbReference>
<keyword evidence="3" id="KW-0963">Cytoplasm</keyword>
<dbReference type="Pfam" id="PF00166">
    <property type="entry name" value="Cpn10"/>
    <property type="match status" value="1"/>
</dbReference>
<dbReference type="InterPro" id="IPR011032">
    <property type="entry name" value="GroES-like_sf"/>
</dbReference>
<comment type="caution">
    <text evidence="6">The sequence shown here is derived from an EMBL/GenBank/DDBJ whole genome shotgun (WGS) entry which is preliminary data.</text>
</comment>
<dbReference type="NCBIfam" id="NF001533">
    <property type="entry name" value="PRK00364.2-4"/>
    <property type="match status" value="1"/>
</dbReference>
<comment type="subunit">
    <text evidence="3">Heptamer of 7 subunits arranged in a ring. Interacts with the chaperonin GroEL.</text>
</comment>
<dbReference type="Gene3D" id="2.30.33.40">
    <property type="entry name" value="GroES chaperonin"/>
    <property type="match status" value="1"/>
</dbReference>
<dbReference type="NCBIfam" id="NF001530">
    <property type="entry name" value="PRK00364.1-6"/>
    <property type="match status" value="1"/>
</dbReference>
<dbReference type="NCBIfam" id="NF001534">
    <property type="entry name" value="PRK00364.2-5"/>
    <property type="match status" value="1"/>
</dbReference>
<feature type="region of interest" description="Disordered" evidence="5">
    <location>
        <begin position="105"/>
        <end position="140"/>
    </location>
</feature>
<dbReference type="PRINTS" id="PR00297">
    <property type="entry name" value="CHAPERONIN10"/>
</dbReference>
<evidence type="ECO:0000313" key="7">
    <source>
        <dbReference type="Proteomes" id="UP001157017"/>
    </source>
</evidence>
<evidence type="ECO:0000256" key="2">
    <source>
        <dbReference type="ARBA" id="ARBA00023186"/>
    </source>
</evidence>
<accession>A0ABQ6JJP3</accession>
<feature type="region of interest" description="Disordered" evidence="5">
    <location>
        <begin position="48"/>
        <end position="83"/>
    </location>
</feature>
<reference evidence="7" key="1">
    <citation type="journal article" date="2019" name="Int. J. Syst. Evol. Microbiol.">
        <title>The Global Catalogue of Microorganisms (GCM) 10K type strain sequencing project: providing services to taxonomists for standard genome sequencing and annotation.</title>
        <authorList>
            <consortium name="The Broad Institute Genomics Platform"/>
            <consortium name="The Broad Institute Genome Sequencing Center for Infectious Disease"/>
            <person name="Wu L."/>
            <person name="Ma J."/>
        </authorList>
    </citation>
    <scope>NUCLEOTIDE SEQUENCE [LARGE SCALE GENOMIC DNA]</scope>
    <source>
        <strain evidence="7">NBRC 108730</strain>
    </source>
</reference>
<dbReference type="EMBL" id="BSUZ01000001">
    <property type="protein sequence ID" value="GMA88109.1"/>
    <property type="molecule type" value="Genomic_DNA"/>
</dbReference>
<sequence>MSAAKGPSARGPRAQPRLGEGRGDQGGVVALGAQPLAERHRLLLVVRRQPGQQRPPLGGEQGPHAGQIHPQIVPGGRVSTGTGTQVDRVLTDGLDSVLALSPRVCQPAAPARPPRRRAEAAPHTSSTHLSTTRRGGQQVSVSIKPLEDRIVVQAVEAETTTASGLVIPDTAKEKPQEGKVLAIGPGRIDDKGNRVPLDVQVGDKVIYSKYGGTEVKYSGEEYLILSARDVLAVVEA</sequence>
<evidence type="ECO:0000256" key="1">
    <source>
        <dbReference type="ARBA" id="ARBA00006975"/>
    </source>
</evidence>
<dbReference type="InterPro" id="IPR018369">
    <property type="entry name" value="Chaprnonin_Cpn10_CS"/>
</dbReference>
<dbReference type="SMART" id="SM00883">
    <property type="entry name" value="Cpn10"/>
    <property type="match status" value="1"/>
</dbReference>
<dbReference type="NCBIfam" id="NF001527">
    <property type="entry name" value="PRK00364.1-2"/>
    <property type="match status" value="1"/>
</dbReference>
<keyword evidence="7" id="KW-1185">Reference proteome</keyword>
<feature type="region of interest" description="Disordered" evidence="5">
    <location>
        <begin position="1"/>
        <end position="28"/>
    </location>
</feature>
<gene>
    <name evidence="3" type="primary">groES</name>
    <name evidence="3" type="synonym">groS</name>
    <name evidence="6" type="ORF">GCM10025868_33590</name>
</gene>
<dbReference type="InterPro" id="IPR037124">
    <property type="entry name" value="Chaperonin_GroES_sf"/>
</dbReference>